<reference evidence="1" key="2">
    <citation type="journal article" date="2013" name="Microbes Environ.">
        <title>Commonalities and Differences among Symbiosis Islands of Three Mesorhizobium loti Strains.</title>
        <authorList>
            <person name="Kasai-Maita H."/>
            <person name="Hirakawa H."/>
            <person name="Nakamura Y."/>
            <person name="Kaneko T."/>
            <person name="Miki K."/>
            <person name="Maruya J."/>
            <person name="Okazaki S."/>
            <person name="Tabata S."/>
            <person name="Saeki K."/>
            <person name="Sato S."/>
        </authorList>
    </citation>
    <scope>NUCLEOTIDE SEQUENCE</scope>
    <source>
        <strain evidence="1">NZP2037</strain>
    </source>
</reference>
<dbReference type="Gene3D" id="3.40.30.10">
    <property type="entry name" value="Glutaredoxin"/>
    <property type="match status" value="1"/>
</dbReference>
<organism evidence="1">
    <name type="scientific">Rhizobium loti</name>
    <name type="common">Mesorhizobium loti</name>
    <dbReference type="NCBI Taxonomy" id="381"/>
    <lineage>
        <taxon>Bacteria</taxon>
        <taxon>Pseudomonadati</taxon>
        <taxon>Pseudomonadota</taxon>
        <taxon>Alphaproteobacteria</taxon>
        <taxon>Hyphomicrobiales</taxon>
        <taxon>Phyllobacteriaceae</taxon>
        <taxon>Mesorhizobium</taxon>
    </lineage>
</organism>
<protein>
    <submittedName>
        <fullName evidence="1">Uncharacterized protein</fullName>
    </submittedName>
</protein>
<name>M5AL41_RHILI</name>
<evidence type="ECO:0000313" key="1">
    <source>
        <dbReference type="EMBL" id="BAN09543.1"/>
    </source>
</evidence>
<accession>M5AL41</accession>
<proteinExistence type="predicted"/>
<sequence length="116" mass="12403">MTKGRLAEAKEAGVKSVPALVIVGAVYHINHGADISILRLVPAGYRFPVASIPALFLPVSAFITAQTFPPPILSPLRSTSLRRRASLHGGSFRPLRDEGSGQCRQLAVATDRALFL</sequence>
<reference evidence="1" key="1">
    <citation type="submission" date="2012-10" db="EMBL/GenBank/DDBJ databases">
        <authorList>
            <person name="Maita H."/>
            <person name="Sato S."/>
        </authorList>
    </citation>
    <scope>NUCLEOTIDE SEQUENCE</scope>
    <source>
        <strain evidence="1">NZP2037</strain>
    </source>
</reference>
<dbReference type="EMBL" id="AP012557">
    <property type="protein sequence ID" value="BAN09543.1"/>
    <property type="molecule type" value="Genomic_DNA"/>
</dbReference>
<dbReference type="AlphaFoldDB" id="M5AL41"/>